<dbReference type="GO" id="GO:0008270">
    <property type="term" value="F:zinc ion binding"/>
    <property type="evidence" value="ECO:0007669"/>
    <property type="project" value="UniProtKB-KW"/>
</dbReference>
<feature type="domain" description="GRF-type" evidence="6">
    <location>
        <begin position="31"/>
        <end position="73"/>
    </location>
</feature>
<keyword evidence="3" id="KW-0862">Zinc</keyword>
<dbReference type="OrthoDB" id="3553367at2759"/>
<dbReference type="PROSITE" id="PS51999">
    <property type="entry name" value="ZF_GRF"/>
    <property type="match status" value="1"/>
</dbReference>
<reference evidence="7 8" key="1">
    <citation type="submission" date="2016-03" db="EMBL/GenBank/DDBJ databases">
        <authorList>
            <person name="Ploux O."/>
        </authorList>
    </citation>
    <scope>NUCLEOTIDE SEQUENCE [LARGE SCALE GENOMIC DNA]</scope>
    <source>
        <strain evidence="7 8">UAMH 11012</strain>
    </source>
</reference>
<keyword evidence="8" id="KW-1185">Reference proteome</keyword>
<evidence type="ECO:0000313" key="7">
    <source>
        <dbReference type="EMBL" id="CZR66097.1"/>
    </source>
</evidence>
<keyword evidence="1" id="KW-0479">Metal-binding</keyword>
<accession>A0A1L7XMD3</accession>
<evidence type="ECO:0000256" key="1">
    <source>
        <dbReference type="ARBA" id="ARBA00022723"/>
    </source>
</evidence>
<evidence type="ECO:0000256" key="5">
    <source>
        <dbReference type="SAM" id="MobiDB-lite"/>
    </source>
</evidence>
<dbReference type="EMBL" id="FJOG01000034">
    <property type="protein sequence ID" value="CZR66097.1"/>
    <property type="molecule type" value="Genomic_DNA"/>
</dbReference>
<name>A0A1L7XMD3_9HELO</name>
<feature type="region of interest" description="Disordered" evidence="5">
    <location>
        <begin position="218"/>
        <end position="238"/>
    </location>
</feature>
<evidence type="ECO:0000313" key="8">
    <source>
        <dbReference type="Proteomes" id="UP000184330"/>
    </source>
</evidence>
<evidence type="ECO:0000256" key="4">
    <source>
        <dbReference type="PROSITE-ProRule" id="PRU01343"/>
    </source>
</evidence>
<feature type="region of interest" description="Disordered" evidence="5">
    <location>
        <begin position="88"/>
        <end position="116"/>
    </location>
</feature>
<gene>
    <name evidence="7" type="ORF">PAC_15998</name>
</gene>
<keyword evidence="2 4" id="KW-0863">Zinc-finger</keyword>
<dbReference type="Proteomes" id="UP000184330">
    <property type="component" value="Unassembled WGS sequence"/>
</dbReference>
<dbReference type="Pfam" id="PF06839">
    <property type="entry name" value="Zn_ribbon_GRF"/>
    <property type="match status" value="1"/>
</dbReference>
<evidence type="ECO:0000256" key="3">
    <source>
        <dbReference type="ARBA" id="ARBA00022833"/>
    </source>
</evidence>
<dbReference type="InterPro" id="IPR010666">
    <property type="entry name" value="Znf_GRF"/>
</dbReference>
<dbReference type="AlphaFoldDB" id="A0A1L7XMD3"/>
<evidence type="ECO:0000259" key="6">
    <source>
        <dbReference type="PROSITE" id="PS51999"/>
    </source>
</evidence>
<evidence type="ECO:0000256" key="2">
    <source>
        <dbReference type="ARBA" id="ARBA00022771"/>
    </source>
</evidence>
<organism evidence="7 8">
    <name type="scientific">Phialocephala subalpina</name>
    <dbReference type="NCBI Taxonomy" id="576137"/>
    <lineage>
        <taxon>Eukaryota</taxon>
        <taxon>Fungi</taxon>
        <taxon>Dikarya</taxon>
        <taxon>Ascomycota</taxon>
        <taxon>Pezizomycotina</taxon>
        <taxon>Leotiomycetes</taxon>
        <taxon>Helotiales</taxon>
        <taxon>Mollisiaceae</taxon>
        <taxon>Phialocephala</taxon>
        <taxon>Phialocephala fortinii species complex</taxon>
    </lineage>
</organism>
<proteinExistence type="predicted"/>
<protein>
    <recommendedName>
        <fullName evidence="6">GRF-type domain-containing protein</fullName>
    </recommendedName>
</protein>
<sequence length="308" mass="34772">MCAKMDLRGDKETPVQSVLGRGRFIRGKWYCECEQAARCLTAKKSSPNKGKRFWRCHEVNDKQCLFFLWVEHEAAAKEWLNTSQLSLAPRTPTKTNDDLPTISGSKEHDSLPQLPETPFTKAKRKRVFGDIAHYNDNVDSRSRNLASDGGPTMTLEDPFVHSCELLEHARKVARTPTVSTPGRHFTEMLRSRTVSLPTPNSRDHMSADNMMASQPRLLPSRNTSPTPGRFNNRASLNPEGESDLIATVLELIRSDGLELEASTELQLRHEIGLVLDVGRAKVGRYQETITELRKRLDEVEKMVLHLTA</sequence>